<evidence type="ECO:0000256" key="8">
    <source>
        <dbReference type="ARBA" id="ARBA00022842"/>
    </source>
</evidence>
<evidence type="ECO:0000256" key="12">
    <source>
        <dbReference type="ARBA" id="ARBA00023008"/>
    </source>
</evidence>
<dbReference type="GeneID" id="33901291"/>
<evidence type="ECO:0000256" key="6">
    <source>
        <dbReference type="ARBA" id="ARBA00022692"/>
    </source>
</evidence>
<comment type="subcellular location">
    <subcellularLocation>
        <location evidence="2">Membrane</location>
        <topology evidence="2">Multi-pass membrane protein</topology>
    </subcellularLocation>
</comment>
<geneLocation type="mitochondrion" evidence="18"/>
<gene>
    <name evidence="18" type="primary">cox2</name>
</gene>
<evidence type="ECO:0000256" key="2">
    <source>
        <dbReference type="ARBA" id="ARBA00004141"/>
    </source>
</evidence>
<dbReference type="GO" id="GO:0016020">
    <property type="term" value="C:membrane"/>
    <property type="evidence" value="ECO:0007669"/>
    <property type="project" value="UniProtKB-SubCell"/>
</dbReference>
<evidence type="ECO:0000313" key="18">
    <source>
        <dbReference type="EMBL" id="ASL24598.1"/>
    </source>
</evidence>
<dbReference type="PROSITE" id="PS00078">
    <property type="entry name" value="COX2"/>
    <property type="match status" value="1"/>
</dbReference>
<keyword evidence="8" id="KW-0460">Magnesium</keyword>
<evidence type="ECO:0000256" key="1">
    <source>
        <dbReference type="ARBA" id="ARBA00001935"/>
    </source>
</evidence>
<dbReference type="EC" id="7.1.1.9" evidence="4"/>
<dbReference type="PRINTS" id="PR01166">
    <property type="entry name" value="CYCOXIDASEII"/>
</dbReference>
<evidence type="ECO:0000256" key="3">
    <source>
        <dbReference type="ARBA" id="ARBA00007866"/>
    </source>
</evidence>
<dbReference type="PANTHER" id="PTHR22888:SF9">
    <property type="entry name" value="CYTOCHROME C OXIDASE SUBUNIT 2"/>
    <property type="match status" value="1"/>
</dbReference>
<evidence type="ECO:0000256" key="9">
    <source>
        <dbReference type="ARBA" id="ARBA00022967"/>
    </source>
</evidence>
<dbReference type="PROSITE" id="PS50857">
    <property type="entry name" value="COX2_CUA"/>
    <property type="match status" value="1"/>
</dbReference>
<keyword evidence="10" id="KW-0249">Electron transport</keyword>
<reference evidence="18" key="1">
    <citation type="journal article" date="2017" name="Parasit. Vectors">
        <title>The complete mitochondrial DNA of three monozoic tapeworms in the Caryophyllidea: a mitogenomic perspective on the phylogeny of eucestodes.</title>
        <authorList>
            <person name="Li W.X."/>
            <person name="Zhang D."/>
            <person name="Boyce K."/>
            <person name="Xi B.W."/>
            <person name="Zou H."/>
            <person name="Wu S.G."/>
            <person name="Li M."/>
            <person name="Wang G.T."/>
        </authorList>
    </citation>
    <scope>NUCLEOTIDE SEQUENCE</scope>
</reference>
<evidence type="ECO:0000256" key="16">
    <source>
        <dbReference type="SAM" id="Phobius"/>
    </source>
</evidence>
<feature type="transmembrane region" description="Helical" evidence="16">
    <location>
        <begin position="12"/>
        <end position="33"/>
    </location>
</feature>
<keyword evidence="11 16" id="KW-1133">Transmembrane helix</keyword>
<evidence type="ECO:0000256" key="10">
    <source>
        <dbReference type="ARBA" id="ARBA00022982"/>
    </source>
</evidence>
<evidence type="ECO:0000256" key="11">
    <source>
        <dbReference type="ARBA" id="ARBA00022989"/>
    </source>
</evidence>
<dbReference type="InterPro" id="IPR036257">
    <property type="entry name" value="Cyt_c_oxidase_su2_TM_sf"/>
</dbReference>
<dbReference type="EMBL" id="KY486752">
    <property type="protein sequence ID" value="ASL24598.1"/>
    <property type="molecule type" value="Genomic_DNA"/>
</dbReference>
<comment type="cofactor">
    <cofactor evidence="1">
        <name>Cu cation</name>
        <dbReference type="ChEBI" id="CHEBI:23378"/>
    </cofactor>
</comment>
<evidence type="ECO:0000256" key="7">
    <source>
        <dbReference type="ARBA" id="ARBA00022723"/>
    </source>
</evidence>
<keyword evidence="12" id="KW-0186">Copper</keyword>
<organism evidence="18">
    <name type="scientific">Breviscolex orientalis</name>
    <dbReference type="NCBI Taxonomy" id="137570"/>
    <lineage>
        <taxon>Eukaryota</taxon>
        <taxon>Metazoa</taxon>
        <taxon>Spiralia</taxon>
        <taxon>Lophotrochozoa</taxon>
        <taxon>Platyhelminthes</taxon>
        <taxon>Cestoda</taxon>
        <taxon>Eucestoda</taxon>
        <taxon>Caryophyllidea</taxon>
        <taxon>Capingentidae</taxon>
        <taxon>Breviscolex</taxon>
    </lineage>
</organism>
<dbReference type="Gene3D" id="2.60.40.420">
    <property type="entry name" value="Cupredoxins - blue copper proteins"/>
    <property type="match status" value="1"/>
</dbReference>
<keyword evidence="9" id="KW-1278">Translocase</keyword>
<dbReference type="InterPro" id="IPR001505">
    <property type="entry name" value="Copper_CuA"/>
</dbReference>
<dbReference type="GO" id="GO:0042773">
    <property type="term" value="P:ATP synthesis coupled electron transport"/>
    <property type="evidence" value="ECO:0007669"/>
    <property type="project" value="TreeGrafter"/>
</dbReference>
<dbReference type="Gene3D" id="1.10.287.90">
    <property type="match status" value="1"/>
</dbReference>
<feature type="transmembrane region" description="Helical" evidence="16">
    <location>
        <begin position="53"/>
        <end position="71"/>
    </location>
</feature>
<comment type="catalytic activity">
    <reaction evidence="15">
        <text>4 Fe(II)-[cytochrome c] + O2 + 8 H(+)(in) = 4 Fe(III)-[cytochrome c] + 2 H2O + 4 H(+)(out)</text>
        <dbReference type="Rhea" id="RHEA:11436"/>
        <dbReference type="Rhea" id="RHEA-COMP:10350"/>
        <dbReference type="Rhea" id="RHEA-COMP:14399"/>
        <dbReference type="ChEBI" id="CHEBI:15377"/>
        <dbReference type="ChEBI" id="CHEBI:15378"/>
        <dbReference type="ChEBI" id="CHEBI:15379"/>
        <dbReference type="ChEBI" id="CHEBI:29033"/>
        <dbReference type="ChEBI" id="CHEBI:29034"/>
        <dbReference type="EC" id="7.1.1.9"/>
    </reaction>
    <physiologicalReaction direction="left-to-right" evidence="15">
        <dbReference type="Rhea" id="RHEA:11437"/>
    </physiologicalReaction>
</comment>
<evidence type="ECO:0000256" key="14">
    <source>
        <dbReference type="ARBA" id="ARBA00031389"/>
    </source>
</evidence>
<evidence type="ECO:0000256" key="13">
    <source>
        <dbReference type="ARBA" id="ARBA00023136"/>
    </source>
</evidence>
<keyword evidence="5" id="KW-0813">Transport</keyword>
<dbReference type="Pfam" id="PF00116">
    <property type="entry name" value="COX2"/>
    <property type="match status" value="1"/>
</dbReference>
<evidence type="ECO:0000259" key="17">
    <source>
        <dbReference type="PROSITE" id="PS50857"/>
    </source>
</evidence>
<dbReference type="SUPFAM" id="SSF81464">
    <property type="entry name" value="Cytochrome c oxidase subunit II-like, transmembrane region"/>
    <property type="match status" value="1"/>
</dbReference>
<dbReference type="GO" id="GO:0004129">
    <property type="term" value="F:cytochrome-c oxidase activity"/>
    <property type="evidence" value="ECO:0007669"/>
    <property type="project" value="UniProtKB-EC"/>
</dbReference>
<evidence type="ECO:0000256" key="4">
    <source>
        <dbReference type="ARBA" id="ARBA00012949"/>
    </source>
</evidence>
<keyword evidence="13 16" id="KW-0472">Membrane</keyword>
<dbReference type="InterPro" id="IPR045187">
    <property type="entry name" value="CcO_II"/>
</dbReference>
<keyword evidence="18" id="KW-0496">Mitochondrion</keyword>
<evidence type="ECO:0000256" key="5">
    <source>
        <dbReference type="ARBA" id="ARBA00022448"/>
    </source>
</evidence>
<feature type="domain" description="Cytochrome oxidase subunit II copper A binding" evidence="17">
    <location>
        <begin position="78"/>
        <end position="191"/>
    </location>
</feature>
<protein>
    <recommendedName>
        <fullName evidence="4">cytochrome-c oxidase</fullName>
        <ecNumber evidence="4">7.1.1.9</ecNumber>
    </recommendedName>
    <alternativeName>
        <fullName evidence="14">Cytochrome c oxidase polypeptide II</fullName>
    </alternativeName>
</protein>
<dbReference type="InterPro" id="IPR002429">
    <property type="entry name" value="CcO_II-like_C"/>
</dbReference>
<keyword evidence="7" id="KW-0479">Metal-binding</keyword>
<dbReference type="SUPFAM" id="SSF49503">
    <property type="entry name" value="Cupredoxins"/>
    <property type="match status" value="1"/>
</dbReference>
<dbReference type="PANTHER" id="PTHR22888">
    <property type="entry name" value="CYTOCHROME C OXIDASE, SUBUNIT II"/>
    <property type="match status" value="1"/>
</dbReference>
<accession>A0A343ESR2</accession>
<dbReference type="RefSeq" id="YP_009415145.1">
    <property type="nucleotide sequence ID" value="NC_035634.1"/>
</dbReference>
<name>A0A343ESR2_9CEST</name>
<comment type="similarity">
    <text evidence="3">Belongs to the cytochrome c oxidase subunit 2 family.</text>
</comment>
<dbReference type="AlphaFoldDB" id="A0A343ESR2"/>
<evidence type="ECO:0000256" key="15">
    <source>
        <dbReference type="ARBA" id="ARBA00049512"/>
    </source>
</evidence>
<proteinExistence type="inferred from homology"/>
<dbReference type="InterPro" id="IPR008972">
    <property type="entry name" value="Cupredoxin"/>
</dbReference>
<keyword evidence="6 16" id="KW-0812">Transmembrane</keyword>
<sequence length="191" mass="21113">MNFSLIYYDVACYVVALCIFIVVGVGVILVWGITPLGVVSFGGDSQVVELSWTLVPTVVVLVLSVLNINYITDGLEDLADDCVGVVGHQWYWSYDWGGGNEFDSIVCSDKFVVDKPLRLYDNRAYRFFITSFDVIHSFSLPTLGLKVDAIPGRVNQMLFIPQRVGIFTGYCTELCGVGHAFMPVVVEVLHA</sequence>
<dbReference type="GO" id="GO:0005507">
    <property type="term" value="F:copper ion binding"/>
    <property type="evidence" value="ECO:0007669"/>
    <property type="project" value="InterPro"/>
</dbReference>